<evidence type="ECO:0000256" key="3">
    <source>
        <dbReference type="ARBA" id="ARBA00022833"/>
    </source>
</evidence>
<accession>A0ABU4BGD2</accession>
<evidence type="ECO:0000256" key="2">
    <source>
        <dbReference type="ARBA" id="ARBA00022771"/>
    </source>
</evidence>
<evidence type="ECO:0000313" key="6">
    <source>
        <dbReference type="Proteomes" id="UP001185755"/>
    </source>
</evidence>
<evidence type="ECO:0000313" key="5">
    <source>
        <dbReference type="EMBL" id="MDV6263251.1"/>
    </source>
</evidence>
<proteinExistence type="predicted"/>
<feature type="domain" description="Zinc finger CHC2-type" evidence="4">
    <location>
        <begin position="48"/>
        <end position="102"/>
    </location>
</feature>
<keyword evidence="6" id="KW-1185">Reference proteome</keyword>
<dbReference type="PANTHER" id="PTHR30313">
    <property type="entry name" value="DNA PRIMASE"/>
    <property type="match status" value="1"/>
</dbReference>
<dbReference type="Gene3D" id="3.90.580.10">
    <property type="entry name" value="Zinc finger, CHC2-type domain"/>
    <property type="match status" value="1"/>
</dbReference>
<keyword evidence="3" id="KW-0862">Zinc</keyword>
<organism evidence="5 6">
    <name type="scientific">Rhodococcoides yunnanense</name>
    <dbReference type="NCBI Taxonomy" id="278209"/>
    <lineage>
        <taxon>Bacteria</taxon>
        <taxon>Bacillati</taxon>
        <taxon>Actinomycetota</taxon>
        <taxon>Actinomycetes</taxon>
        <taxon>Mycobacteriales</taxon>
        <taxon>Nocardiaceae</taxon>
        <taxon>Rhodococcoides</taxon>
    </lineage>
</organism>
<dbReference type="EMBL" id="JAWLJX010000006">
    <property type="protein sequence ID" value="MDV6263251.1"/>
    <property type="molecule type" value="Genomic_DNA"/>
</dbReference>
<evidence type="ECO:0000256" key="1">
    <source>
        <dbReference type="ARBA" id="ARBA00022723"/>
    </source>
</evidence>
<keyword evidence="2" id="KW-0863">Zinc-finger</keyword>
<dbReference type="InterPro" id="IPR036977">
    <property type="entry name" value="DNA_primase_Znf_CHC2"/>
</dbReference>
<dbReference type="InterPro" id="IPR002694">
    <property type="entry name" value="Znf_CHC2"/>
</dbReference>
<protein>
    <submittedName>
        <fullName evidence="5">CHC2 zinc finger domain-containing protein</fullName>
    </submittedName>
</protein>
<sequence>MSGTVGGSVEVMERRIPDRTVDAIRAAVVLEDLIGERTPLVRSGLDSMKALCPVHGERTPSLRVRPSRQRFHCFGCGAGGDAYDFIQAVDGVSRIESVELLAYRVDLVIDDEDRDQ</sequence>
<gene>
    <name evidence="5" type="ORF">R3P96_18105</name>
</gene>
<evidence type="ECO:0000259" key="4">
    <source>
        <dbReference type="SMART" id="SM00400"/>
    </source>
</evidence>
<comment type="caution">
    <text evidence="5">The sequence shown here is derived from an EMBL/GenBank/DDBJ whole genome shotgun (WGS) entry which is preliminary data.</text>
</comment>
<dbReference type="PANTHER" id="PTHR30313:SF2">
    <property type="entry name" value="DNA PRIMASE"/>
    <property type="match status" value="1"/>
</dbReference>
<dbReference type="InterPro" id="IPR050219">
    <property type="entry name" value="DnaG_primase"/>
</dbReference>
<dbReference type="Proteomes" id="UP001185755">
    <property type="component" value="Unassembled WGS sequence"/>
</dbReference>
<dbReference type="Pfam" id="PF01807">
    <property type="entry name" value="Zn_ribbon_DnaG"/>
    <property type="match status" value="1"/>
</dbReference>
<dbReference type="SUPFAM" id="SSF57783">
    <property type="entry name" value="Zinc beta-ribbon"/>
    <property type="match status" value="1"/>
</dbReference>
<reference evidence="5 6" key="1">
    <citation type="submission" date="2023-10" db="EMBL/GenBank/DDBJ databases">
        <title>Development of a sustainable strategy for remediation of hydrocarbon-contaminated territories based on the waste exchange concept.</title>
        <authorList>
            <person name="Krivoruchko A."/>
        </authorList>
    </citation>
    <scope>NUCLEOTIDE SEQUENCE [LARGE SCALE GENOMIC DNA]</scope>
    <source>
        <strain evidence="5 6">IEGM 1323</strain>
    </source>
</reference>
<keyword evidence="1" id="KW-0479">Metal-binding</keyword>
<dbReference type="RefSeq" id="WP_317565468.1">
    <property type="nucleotide sequence ID" value="NZ_JAWLJX010000006.1"/>
</dbReference>
<dbReference type="SMART" id="SM00400">
    <property type="entry name" value="ZnF_CHCC"/>
    <property type="match status" value="1"/>
</dbReference>
<name>A0ABU4BGD2_9NOCA</name>